<dbReference type="AlphaFoldDB" id="A0A1S3CVQ4"/>
<gene>
    <name evidence="3" type="primary">LOC103506135</name>
</gene>
<feature type="compositionally biased region" description="Basic residues" evidence="1">
    <location>
        <begin position="98"/>
        <end position="107"/>
    </location>
</feature>
<evidence type="ECO:0000313" key="3">
    <source>
        <dbReference type="RefSeq" id="XP_008468740.1"/>
    </source>
</evidence>
<reference evidence="3" key="1">
    <citation type="submission" date="2025-08" db="UniProtKB">
        <authorList>
            <consortium name="RefSeq"/>
        </authorList>
    </citation>
    <scope>IDENTIFICATION</scope>
</reference>
<dbReference type="KEGG" id="dci:103506135"/>
<proteinExistence type="predicted"/>
<dbReference type="GeneID" id="103506135"/>
<keyword evidence="2" id="KW-1185">Reference proteome</keyword>
<accession>A0A1S3CVQ4</accession>
<protein>
    <submittedName>
        <fullName evidence="3">Uncharacterized protein LOC103506135</fullName>
    </submittedName>
</protein>
<feature type="compositionally biased region" description="Low complexity" evidence="1">
    <location>
        <begin position="67"/>
        <end position="80"/>
    </location>
</feature>
<evidence type="ECO:0000256" key="1">
    <source>
        <dbReference type="SAM" id="MobiDB-lite"/>
    </source>
</evidence>
<name>A0A1S3CVQ4_DIACI</name>
<dbReference type="RefSeq" id="XP_008468740.1">
    <property type="nucleotide sequence ID" value="XM_008470518.3"/>
</dbReference>
<dbReference type="OMA" id="CECGIRV"/>
<organism evidence="2 3">
    <name type="scientific">Diaphorina citri</name>
    <name type="common">Asian citrus psyllid</name>
    <dbReference type="NCBI Taxonomy" id="121845"/>
    <lineage>
        <taxon>Eukaryota</taxon>
        <taxon>Metazoa</taxon>
        <taxon>Ecdysozoa</taxon>
        <taxon>Arthropoda</taxon>
        <taxon>Hexapoda</taxon>
        <taxon>Insecta</taxon>
        <taxon>Pterygota</taxon>
        <taxon>Neoptera</taxon>
        <taxon>Paraneoptera</taxon>
        <taxon>Hemiptera</taxon>
        <taxon>Sternorrhyncha</taxon>
        <taxon>Psylloidea</taxon>
        <taxon>Psyllidae</taxon>
        <taxon>Diaphorininae</taxon>
        <taxon>Diaphorina</taxon>
    </lineage>
</organism>
<feature type="region of interest" description="Disordered" evidence="1">
    <location>
        <begin position="63"/>
        <end position="117"/>
    </location>
</feature>
<dbReference type="Proteomes" id="UP000079169">
    <property type="component" value="Unplaced"/>
</dbReference>
<feature type="region of interest" description="Disordered" evidence="1">
    <location>
        <begin position="1"/>
        <end position="30"/>
    </location>
</feature>
<dbReference type="PaxDb" id="121845-A0A1S3CVQ4"/>
<evidence type="ECO:0000313" key="2">
    <source>
        <dbReference type="Proteomes" id="UP000079169"/>
    </source>
</evidence>
<sequence>MAKNCTDSPSETRVKRQSYSSANAGAVQDGNNFIDSIFQIPISTLNAVGSLIKNTRPIVMRARERIQQQYDQYQQQQQQQGSKPRPSRGSNYYNTNKRVNKNKRRRSGIQGRDYPSY</sequence>